<keyword evidence="5" id="KW-1185">Reference proteome</keyword>
<accession>A0A8J4T5C8</accession>
<evidence type="ECO:0000313" key="5">
    <source>
        <dbReference type="Proteomes" id="UP000748531"/>
    </source>
</evidence>
<dbReference type="OrthoDB" id="546450at2759"/>
<organism evidence="4 5">
    <name type="scientific">Paragonimus heterotremus</name>
    <dbReference type="NCBI Taxonomy" id="100268"/>
    <lineage>
        <taxon>Eukaryota</taxon>
        <taxon>Metazoa</taxon>
        <taxon>Spiralia</taxon>
        <taxon>Lophotrochozoa</taxon>
        <taxon>Platyhelminthes</taxon>
        <taxon>Trematoda</taxon>
        <taxon>Digenea</taxon>
        <taxon>Plagiorchiida</taxon>
        <taxon>Troglotremata</taxon>
        <taxon>Troglotrematidae</taxon>
        <taxon>Paragonimus</taxon>
    </lineage>
</organism>
<dbReference type="InterPro" id="IPR043504">
    <property type="entry name" value="Peptidase_S1_PA_chymotrypsin"/>
</dbReference>
<dbReference type="FunFam" id="2.40.10.10:FF:000002">
    <property type="entry name" value="Transmembrane protease serine"/>
    <property type="match status" value="1"/>
</dbReference>
<comment type="similarity">
    <text evidence="2">Belongs to the peptidase S1 family. CLIP subfamily.</text>
</comment>
<dbReference type="Proteomes" id="UP000748531">
    <property type="component" value="Unassembled WGS sequence"/>
</dbReference>
<keyword evidence="1" id="KW-1015">Disulfide bond</keyword>
<dbReference type="Pfam" id="PF00089">
    <property type="entry name" value="Trypsin"/>
    <property type="match status" value="1"/>
</dbReference>
<dbReference type="InterPro" id="IPR018114">
    <property type="entry name" value="TRYPSIN_HIS"/>
</dbReference>
<dbReference type="GO" id="GO:0006508">
    <property type="term" value="P:proteolysis"/>
    <property type="evidence" value="ECO:0007669"/>
    <property type="project" value="UniProtKB-KW"/>
</dbReference>
<dbReference type="PANTHER" id="PTHR24252">
    <property type="entry name" value="ACROSIN-RELATED"/>
    <property type="match status" value="1"/>
</dbReference>
<dbReference type="SMART" id="SM00020">
    <property type="entry name" value="Tryp_SPc"/>
    <property type="match status" value="1"/>
</dbReference>
<feature type="domain" description="Peptidase S1" evidence="3">
    <location>
        <begin position="68"/>
        <end position="361"/>
    </location>
</feature>
<dbReference type="PANTHER" id="PTHR24252:SF7">
    <property type="entry name" value="HYALIN"/>
    <property type="match status" value="1"/>
</dbReference>
<dbReference type="PRINTS" id="PR00722">
    <property type="entry name" value="CHYMOTRYPSIN"/>
</dbReference>
<dbReference type="GO" id="GO:0004252">
    <property type="term" value="F:serine-type endopeptidase activity"/>
    <property type="evidence" value="ECO:0007669"/>
    <property type="project" value="InterPro"/>
</dbReference>
<dbReference type="AlphaFoldDB" id="A0A8J4T5C8"/>
<dbReference type="InterPro" id="IPR001254">
    <property type="entry name" value="Trypsin_dom"/>
</dbReference>
<dbReference type="PROSITE" id="PS50240">
    <property type="entry name" value="TRYPSIN_DOM"/>
    <property type="match status" value="1"/>
</dbReference>
<keyword evidence="4" id="KW-0472">Membrane</keyword>
<evidence type="ECO:0000256" key="2">
    <source>
        <dbReference type="ARBA" id="ARBA00024195"/>
    </source>
</evidence>
<dbReference type="FunFam" id="2.40.10.10:FF:000068">
    <property type="entry name" value="transmembrane protease serine 2"/>
    <property type="match status" value="1"/>
</dbReference>
<reference evidence="4" key="1">
    <citation type="submission" date="2019-05" db="EMBL/GenBank/DDBJ databases">
        <title>Annotation for the trematode Paragonimus heterotremus.</title>
        <authorList>
            <person name="Choi Y.-J."/>
        </authorList>
    </citation>
    <scope>NUCLEOTIDE SEQUENCE</scope>
    <source>
        <strain evidence="4">LC</strain>
    </source>
</reference>
<dbReference type="EMBL" id="LUCH01000032">
    <property type="protein sequence ID" value="KAF5406331.1"/>
    <property type="molecule type" value="Genomic_DNA"/>
</dbReference>
<keyword evidence="4" id="KW-0812">Transmembrane</keyword>
<sequence>MQKHAIFIISIGIHPTAPRSCQMCKSSTINLYAECTQEYFGKNALNGAWSGNSGLSGNSHTGRLGKRIIGGKTSEQGEWPWLVSINFHQTHQQAVDAYAANKSPLDVNFINDSKYDTPDTLVHIKPDGSRYFHLCGGTLIHPQWVLTAAHCFIPSSENLIGVTTDPRRWTVRTGEHDMLDDTIPHYESSVEYIKTHPLYKGEVLSEGDIALVKLKDPVRLYKHVNIACLPDPGVEVTAGTRCISAGWGHQTHDATNIATTLQHVQLIIFSTDKCRENYAKPISPHEPMGEIIPESIICAGHPVGGKGSRKFDSGGPLMCQIKGQWRVMGVVSFGRPDALPDFPDVHTRVADYIPWIRSVMEETPH</sequence>
<proteinExistence type="inferred from homology"/>
<evidence type="ECO:0000256" key="1">
    <source>
        <dbReference type="ARBA" id="ARBA00023157"/>
    </source>
</evidence>
<evidence type="ECO:0000259" key="3">
    <source>
        <dbReference type="PROSITE" id="PS50240"/>
    </source>
</evidence>
<dbReference type="InterPro" id="IPR009003">
    <property type="entry name" value="Peptidase_S1_PA"/>
</dbReference>
<keyword evidence="4" id="KW-0645">Protease</keyword>
<protein>
    <submittedName>
        <fullName evidence="4">Transmembrane serine protease 8</fullName>
    </submittedName>
</protein>
<name>A0A8J4T5C8_9TREM</name>
<dbReference type="Gene3D" id="2.40.10.10">
    <property type="entry name" value="Trypsin-like serine proteases"/>
    <property type="match status" value="1"/>
</dbReference>
<gene>
    <name evidence="4" type="ORF">PHET_00144</name>
</gene>
<evidence type="ECO:0000313" key="4">
    <source>
        <dbReference type="EMBL" id="KAF5406331.1"/>
    </source>
</evidence>
<dbReference type="InterPro" id="IPR001314">
    <property type="entry name" value="Peptidase_S1A"/>
</dbReference>
<dbReference type="CDD" id="cd00190">
    <property type="entry name" value="Tryp_SPc"/>
    <property type="match status" value="1"/>
</dbReference>
<keyword evidence="4" id="KW-0378">Hydrolase</keyword>
<dbReference type="PROSITE" id="PS00134">
    <property type="entry name" value="TRYPSIN_HIS"/>
    <property type="match status" value="1"/>
</dbReference>
<dbReference type="SUPFAM" id="SSF50494">
    <property type="entry name" value="Trypsin-like serine proteases"/>
    <property type="match status" value="1"/>
</dbReference>
<comment type="caution">
    <text evidence="4">The sequence shown here is derived from an EMBL/GenBank/DDBJ whole genome shotgun (WGS) entry which is preliminary data.</text>
</comment>